<evidence type="ECO:0008006" key="3">
    <source>
        <dbReference type="Google" id="ProtNLM"/>
    </source>
</evidence>
<dbReference type="Proteomes" id="UP000189956">
    <property type="component" value="Unassembled WGS sequence"/>
</dbReference>
<accession>A0A1T4KJ51</accession>
<reference evidence="1 2" key="1">
    <citation type="submission" date="2017-02" db="EMBL/GenBank/DDBJ databases">
        <authorList>
            <person name="Peterson S.W."/>
        </authorList>
    </citation>
    <scope>NUCLEOTIDE SEQUENCE [LARGE SCALE GENOMIC DNA]</scope>
    <source>
        <strain evidence="1 2">ATCC 700135</strain>
    </source>
</reference>
<evidence type="ECO:0000313" key="1">
    <source>
        <dbReference type="EMBL" id="SJZ42406.1"/>
    </source>
</evidence>
<dbReference type="AlphaFoldDB" id="A0A1T4KJ51"/>
<gene>
    <name evidence="1" type="ORF">SAMN02745205_00751</name>
</gene>
<dbReference type="EMBL" id="FUWL01000005">
    <property type="protein sequence ID" value="SJZ42406.1"/>
    <property type="molecule type" value="Genomic_DNA"/>
</dbReference>
<protein>
    <recommendedName>
        <fullName evidence="3">Helix-turn-helix domain-containing protein</fullName>
    </recommendedName>
</protein>
<sequence length="76" mass="8611">MIKNITIDDVHPKKLYNISETARILGKHRGTIQTYIDNGIIQDKVSTLKPKRGCCGRTMYKRGVLGSEIIRVYGSF</sequence>
<evidence type="ECO:0000313" key="2">
    <source>
        <dbReference type="Proteomes" id="UP000189956"/>
    </source>
</evidence>
<proteinExistence type="predicted"/>
<dbReference type="RefSeq" id="WP_025839122.1">
    <property type="nucleotide sequence ID" value="NZ_FUWL01000005.1"/>
</dbReference>
<name>A0A1T4KJ51_PORCN</name>
<organism evidence="1 2">
    <name type="scientific">Porphyromonas cangingivalis</name>
    <dbReference type="NCBI Taxonomy" id="36874"/>
    <lineage>
        <taxon>Bacteria</taxon>
        <taxon>Pseudomonadati</taxon>
        <taxon>Bacteroidota</taxon>
        <taxon>Bacteroidia</taxon>
        <taxon>Bacteroidales</taxon>
        <taxon>Porphyromonadaceae</taxon>
        <taxon>Porphyromonas</taxon>
    </lineage>
</organism>